<evidence type="ECO:0000313" key="5">
    <source>
        <dbReference type="Proteomes" id="UP000027284"/>
    </source>
</evidence>
<dbReference type="SUPFAM" id="SSF53474">
    <property type="entry name" value="alpha/beta-Hydrolases"/>
    <property type="match status" value="1"/>
</dbReference>
<evidence type="ECO:0000259" key="3">
    <source>
        <dbReference type="Pfam" id="PF00326"/>
    </source>
</evidence>
<dbReference type="InterPro" id="IPR001375">
    <property type="entry name" value="Peptidase_S9_cat"/>
</dbReference>
<dbReference type="Pfam" id="PF00326">
    <property type="entry name" value="Peptidase_S9"/>
    <property type="match status" value="1"/>
</dbReference>
<evidence type="ECO:0000256" key="2">
    <source>
        <dbReference type="SAM" id="SignalP"/>
    </source>
</evidence>
<name>A0A062XZ00_9BACT</name>
<gene>
    <name evidence="4" type="ORF">EG19_03235</name>
</gene>
<proteinExistence type="predicted"/>
<accession>A0A062XZ00</accession>
<dbReference type="GO" id="GO:0006508">
    <property type="term" value="P:proteolysis"/>
    <property type="evidence" value="ECO:0007669"/>
    <property type="project" value="InterPro"/>
</dbReference>
<dbReference type="STRING" id="1312852.EG19_03235"/>
<dbReference type="PANTHER" id="PTHR42776:SF27">
    <property type="entry name" value="DIPEPTIDYL PEPTIDASE FAMILY MEMBER 6"/>
    <property type="match status" value="1"/>
</dbReference>
<sequence length="351" mass="39737">MSLMRGFAATAAVLCLISFAVGAQEASSPASTQLSQILQNQQDLEHRLDELERAIDDIAWYHRVGDIALVDKWRITGPPDANPKNPTAPGATNPVKFFTYTFIPRDRKPNEKLPMLVFPHGGVHARFDSNYSYHIVRELVQQGYVVVAPEYRGSTGYGKGFYQLIDYGGREVDDAQAAKDWALATFDFIDRERVGLVGWSHGGLIVLMLAFNHPKDYRCVYAGVPVSDLIMRLGYHDKDYEDLFSAEYHVGKTVRQDIAEYKRRSPVWHVEKLAVPLLIHTNTNDEDVNVIEVEHLIQALKAAGKDFQYRIFQDAPGGHSFDRLDTPEAFKIRKDIYAFLARYLKPPRALP</sequence>
<dbReference type="AlphaFoldDB" id="A0A062XZ00"/>
<keyword evidence="2" id="KW-0732">Signal</keyword>
<comment type="caution">
    <text evidence="4">The sequence shown here is derived from an EMBL/GenBank/DDBJ whole genome shotgun (WGS) entry which is preliminary data.</text>
</comment>
<dbReference type="PANTHER" id="PTHR42776">
    <property type="entry name" value="SERINE PEPTIDASE S9 FAMILY MEMBER"/>
    <property type="match status" value="1"/>
</dbReference>
<keyword evidence="5" id="KW-1185">Reference proteome</keyword>
<reference evidence="4 5" key="1">
    <citation type="submission" date="2014-04" db="EMBL/GenBank/DDBJ databases">
        <title>The Genome Sequence of Thermoanaerobaculum aquaticum MP-01, The First Cultivated Group 23 Acidobacterium.</title>
        <authorList>
            <person name="Stamps B.W."/>
            <person name="Losey N.A."/>
            <person name="Lawson P.A."/>
            <person name="Stevenson B.S."/>
        </authorList>
    </citation>
    <scope>NUCLEOTIDE SEQUENCE [LARGE SCALE GENOMIC DNA]</scope>
    <source>
        <strain evidence="4 5">MP-01</strain>
    </source>
</reference>
<evidence type="ECO:0000313" key="4">
    <source>
        <dbReference type="EMBL" id="KDA53740.1"/>
    </source>
</evidence>
<dbReference type="GO" id="GO:0004252">
    <property type="term" value="F:serine-type endopeptidase activity"/>
    <property type="evidence" value="ECO:0007669"/>
    <property type="project" value="TreeGrafter"/>
</dbReference>
<keyword evidence="1" id="KW-0378">Hydrolase</keyword>
<feature type="chain" id="PRO_5001616832" evidence="2">
    <location>
        <begin position="24"/>
        <end position="351"/>
    </location>
</feature>
<feature type="signal peptide" evidence="2">
    <location>
        <begin position="1"/>
        <end position="23"/>
    </location>
</feature>
<dbReference type="Proteomes" id="UP000027284">
    <property type="component" value="Unassembled WGS sequence"/>
</dbReference>
<dbReference type="Gene3D" id="3.40.50.1820">
    <property type="entry name" value="alpha/beta hydrolase"/>
    <property type="match status" value="1"/>
</dbReference>
<feature type="domain" description="Peptidase S9 prolyl oligopeptidase catalytic" evidence="3">
    <location>
        <begin position="138"/>
        <end position="345"/>
    </location>
</feature>
<evidence type="ECO:0000256" key="1">
    <source>
        <dbReference type="ARBA" id="ARBA00022801"/>
    </source>
</evidence>
<dbReference type="RefSeq" id="WP_200867128.1">
    <property type="nucleotide sequence ID" value="NZ_JMFG01000018.1"/>
</dbReference>
<dbReference type="InterPro" id="IPR029058">
    <property type="entry name" value="AB_hydrolase_fold"/>
</dbReference>
<protein>
    <submittedName>
        <fullName evidence="4">Peptidase S9</fullName>
    </submittedName>
</protein>
<organism evidence="4 5">
    <name type="scientific">Thermoanaerobaculum aquaticum</name>
    <dbReference type="NCBI Taxonomy" id="1312852"/>
    <lineage>
        <taxon>Bacteria</taxon>
        <taxon>Pseudomonadati</taxon>
        <taxon>Acidobacteriota</taxon>
        <taxon>Thermoanaerobaculia</taxon>
        <taxon>Thermoanaerobaculales</taxon>
        <taxon>Thermoanaerobaculaceae</taxon>
        <taxon>Thermoanaerobaculum</taxon>
    </lineage>
</organism>
<dbReference type="EMBL" id="JMFG01000018">
    <property type="protein sequence ID" value="KDA53740.1"/>
    <property type="molecule type" value="Genomic_DNA"/>
</dbReference>